<dbReference type="CDD" id="cd06222">
    <property type="entry name" value="RNase_H_like"/>
    <property type="match status" value="1"/>
</dbReference>
<evidence type="ECO:0000313" key="3">
    <source>
        <dbReference type="Proteomes" id="UP001293254"/>
    </source>
</evidence>
<organism evidence="2 3">
    <name type="scientific">Sesamum alatum</name>
    <dbReference type="NCBI Taxonomy" id="300844"/>
    <lineage>
        <taxon>Eukaryota</taxon>
        <taxon>Viridiplantae</taxon>
        <taxon>Streptophyta</taxon>
        <taxon>Embryophyta</taxon>
        <taxon>Tracheophyta</taxon>
        <taxon>Spermatophyta</taxon>
        <taxon>Magnoliopsida</taxon>
        <taxon>eudicotyledons</taxon>
        <taxon>Gunneridae</taxon>
        <taxon>Pentapetalae</taxon>
        <taxon>asterids</taxon>
        <taxon>lamiids</taxon>
        <taxon>Lamiales</taxon>
        <taxon>Pedaliaceae</taxon>
        <taxon>Sesamum</taxon>
    </lineage>
</organism>
<sequence>MISVNFKASPEHVELLAASAAVDLAREKEWLHVIIEGDCLSIINKLATDGKDFSVLGNLVDDIKKKASHFSSCQFSFTKREANSAAHRLARAANSRTNASHFFL</sequence>
<dbReference type="InterPro" id="IPR002156">
    <property type="entry name" value="RNaseH_domain"/>
</dbReference>
<evidence type="ECO:0000259" key="1">
    <source>
        <dbReference type="Pfam" id="PF13456"/>
    </source>
</evidence>
<protein>
    <recommendedName>
        <fullName evidence="1">RNase H type-1 domain-containing protein</fullName>
    </recommendedName>
</protein>
<dbReference type="Pfam" id="PF13456">
    <property type="entry name" value="RVT_3"/>
    <property type="match status" value="1"/>
</dbReference>
<proteinExistence type="predicted"/>
<dbReference type="PANTHER" id="PTHR47074">
    <property type="entry name" value="BNAC02G40300D PROTEIN"/>
    <property type="match status" value="1"/>
</dbReference>
<comment type="caution">
    <text evidence="2">The sequence shown here is derived from an EMBL/GenBank/DDBJ whole genome shotgun (WGS) entry which is preliminary data.</text>
</comment>
<reference evidence="2" key="2">
    <citation type="journal article" date="2024" name="Plant">
        <title>Genomic evolution and insights into agronomic trait innovations of Sesamum species.</title>
        <authorList>
            <person name="Miao H."/>
            <person name="Wang L."/>
            <person name="Qu L."/>
            <person name="Liu H."/>
            <person name="Sun Y."/>
            <person name="Le M."/>
            <person name="Wang Q."/>
            <person name="Wei S."/>
            <person name="Zheng Y."/>
            <person name="Lin W."/>
            <person name="Duan Y."/>
            <person name="Cao H."/>
            <person name="Xiong S."/>
            <person name="Wang X."/>
            <person name="Wei L."/>
            <person name="Li C."/>
            <person name="Ma Q."/>
            <person name="Ju M."/>
            <person name="Zhao R."/>
            <person name="Li G."/>
            <person name="Mu C."/>
            <person name="Tian Q."/>
            <person name="Mei H."/>
            <person name="Zhang T."/>
            <person name="Gao T."/>
            <person name="Zhang H."/>
        </authorList>
    </citation>
    <scope>NUCLEOTIDE SEQUENCE</scope>
    <source>
        <strain evidence="2">3651</strain>
    </source>
</reference>
<dbReference type="Proteomes" id="UP001293254">
    <property type="component" value="Unassembled WGS sequence"/>
</dbReference>
<evidence type="ECO:0000313" key="2">
    <source>
        <dbReference type="EMBL" id="KAK4413834.1"/>
    </source>
</evidence>
<dbReference type="InterPro" id="IPR012337">
    <property type="entry name" value="RNaseH-like_sf"/>
</dbReference>
<reference evidence="2" key="1">
    <citation type="submission" date="2020-06" db="EMBL/GenBank/DDBJ databases">
        <authorList>
            <person name="Li T."/>
            <person name="Hu X."/>
            <person name="Zhang T."/>
            <person name="Song X."/>
            <person name="Zhang H."/>
            <person name="Dai N."/>
            <person name="Sheng W."/>
            <person name="Hou X."/>
            <person name="Wei L."/>
        </authorList>
    </citation>
    <scope>NUCLEOTIDE SEQUENCE</scope>
    <source>
        <strain evidence="2">3651</strain>
        <tissue evidence="2">Leaf</tissue>
    </source>
</reference>
<dbReference type="InterPro" id="IPR036397">
    <property type="entry name" value="RNaseH_sf"/>
</dbReference>
<dbReference type="EMBL" id="JACGWO010000012">
    <property type="protein sequence ID" value="KAK4413834.1"/>
    <property type="molecule type" value="Genomic_DNA"/>
</dbReference>
<dbReference type="InterPro" id="IPR044730">
    <property type="entry name" value="RNase_H-like_dom_plant"/>
</dbReference>
<dbReference type="PANTHER" id="PTHR47074:SF11">
    <property type="entry name" value="REVERSE TRANSCRIPTASE-LIKE PROTEIN"/>
    <property type="match status" value="1"/>
</dbReference>
<dbReference type="InterPro" id="IPR052929">
    <property type="entry name" value="RNase_H-like_EbsB-rel"/>
</dbReference>
<dbReference type="SUPFAM" id="SSF53098">
    <property type="entry name" value="Ribonuclease H-like"/>
    <property type="match status" value="1"/>
</dbReference>
<dbReference type="Gene3D" id="3.30.420.10">
    <property type="entry name" value="Ribonuclease H-like superfamily/Ribonuclease H"/>
    <property type="match status" value="1"/>
</dbReference>
<accession>A0AAE1XLV5</accession>
<dbReference type="GO" id="GO:0004523">
    <property type="term" value="F:RNA-DNA hybrid ribonuclease activity"/>
    <property type="evidence" value="ECO:0007669"/>
    <property type="project" value="InterPro"/>
</dbReference>
<gene>
    <name evidence="2" type="ORF">Salat_2796200</name>
</gene>
<feature type="domain" description="RNase H type-1" evidence="1">
    <location>
        <begin position="6"/>
        <end position="93"/>
    </location>
</feature>
<dbReference type="GO" id="GO:0003676">
    <property type="term" value="F:nucleic acid binding"/>
    <property type="evidence" value="ECO:0007669"/>
    <property type="project" value="InterPro"/>
</dbReference>
<dbReference type="AlphaFoldDB" id="A0AAE1XLV5"/>
<keyword evidence="3" id="KW-1185">Reference proteome</keyword>
<name>A0AAE1XLV5_9LAMI</name>